<dbReference type="Proteomes" id="UP000245119">
    <property type="component" value="Linkage Group LG4"/>
</dbReference>
<reference evidence="2 3" key="1">
    <citation type="submission" date="2018-04" db="EMBL/GenBank/DDBJ databases">
        <title>The genome of golden apple snail Pomacea canaliculata provides insight into stress tolerance and invasive adaptation.</title>
        <authorList>
            <person name="Liu C."/>
            <person name="Liu B."/>
            <person name="Ren Y."/>
            <person name="Zhang Y."/>
            <person name="Wang H."/>
            <person name="Li S."/>
            <person name="Jiang F."/>
            <person name="Yin L."/>
            <person name="Zhang G."/>
            <person name="Qian W."/>
            <person name="Fan W."/>
        </authorList>
    </citation>
    <scope>NUCLEOTIDE SEQUENCE [LARGE SCALE GENOMIC DNA]</scope>
    <source>
        <strain evidence="2">SZHN2017</strain>
        <tissue evidence="2">Muscle</tissue>
    </source>
</reference>
<feature type="compositionally biased region" description="Polar residues" evidence="1">
    <location>
        <begin position="388"/>
        <end position="399"/>
    </location>
</feature>
<name>A0A2T7PDA6_POMCA</name>
<gene>
    <name evidence="2" type="ORF">C0Q70_06815</name>
</gene>
<protein>
    <submittedName>
        <fullName evidence="2">Uncharacterized protein</fullName>
    </submittedName>
</protein>
<evidence type="ECO:0000313" key="3">
    <source>
        <dbReference type="Proteomes" id="UP000245119"/>
    </source>
</evidence>
<accession>A0A2T7PDA6</accession>
<feature type="region of interest" description="Disordered" evidence="1">
    <location>
        <begin position="388"/>
        <end position="488"/>
    </location>
</feature>
<keyword evidence="3" id="KW-1185">Reference proteome</keyword>
<comment type="caution">
    <text evidence="2">The sequence shown here is derived from an EMBL/GenBank/DDBJ whole genome shotgun (WGS) entry which is preliminary data.</text>
</comment>
<feature type="compositionally biased region" description="Basic and acidic residues" evidence="1">
    <location>
        <begin position="445"/>
        <end position="459"/>
    </location>
</feature>
<sequence length="556" mass="62336">MDEPEGSSATDSGCGANFEPYINRGTFTPFQKLQVNDLPAGWRHQETLDVIRRVAQRVVRIRVPFLSVHRPISIYSDKRNFGGTGFAYYVDHQVVKVRTNMHVIFNKEEAGASIIDFFLDLPDRKRPKRIEIRGSMHDFDWSISEDYASITCAPTAKLLQYMNLFTDIPILWETSFFSNDKPHVDRAALSTSAQHATTTENVDRAHHPETGASHFKDACYWAGIDRSVSACALQPEDYVVLISHPDGGEKCFSVGHAIVYPCAGVTAHTRASKHCSDPAVNQNSTWASSRLEGQPTWLTFLKRVAMNLDRYYSTQSMNGCSGAPILILKHSLRHLRMPILDTSQHSGSVCFEKGFSIGYATAFMPSMFGSSRCPDRVSEEALPHFQAAAQNGDWSPDSISDSFSTRRVRSSSSKLKTPWRRGITGLSATSRDRPPSCDISTTGRQGKDEQVHRSSECRARNGARMLKTKLGMKPSTRKTASSTSKRQEAEYISRLLSLRETVTLTTPHCFRKNYIQQRREAGWKADANNLRSTFPFLTHNQHLPTQLPSQCGRTDC</sequence>
<evidence type="ECO:0000256" key="1">
    <source>
        <dbReference type="SAM" id="MobiDB-lite"/>
    </source>
</evidence>
<dbReference type="EMBL" id="PZQS01000004">
    <property type="protein sequence ID" value="PVD31403.1"/>
    <property type="molecule type" value="Genomic_DNA"/>
</dbReference>
<evidence type="ECO:0000313" key="2">
    <source>
        <dbReference type="EMBL" id="PVD31403.1"/>
    </source>
</evidence>
<feature type="compositionally biased region" description="Low complexity" evidence="1">
    <location>
        <begin position="400"/>
        <end position="413"/>
    </location>
</feature>
<organism evidence="2 3">
    <name type="scientific">Pomacea canaliculata</name>
    <name type="common">Golden apple snail</name>
    <dbReference type="NCBI Taxonomy" id="400727"/>
    <lineage>
        <taxon>Eukaryota</taxon>
        <taxon>Metazoa</taxon>
        <taxon>Spiralia</taxon>
        <taxon>Lophotrochozoa</taxon>
        <taxon>Mollusca</taxon>
        <taxon>Gastropoda</taxon>
        <taxon>Caenogastropoda</taxon>
        <taxon>Architaenioglossa</taxon>
        <taxon>Ampullarioidea</taxon>
        <taxon>Ampullariidae</taxon>
        <taxon>Pomacea</taxon>
    </lineage>
</organism>
<dbReference type="AlphaFoldDB" id="A0A2T7PDA6"/>
<proteinExistence type="predicted"/>